<dbReference type="Proteomes" id="UP000663918">
    <property type="component" value="Chromosome"/>
</dbReference>
<dbReference type="KEGG" id="bgoe:IFJ75_08400"/>
<proteinExistence type="predicted"/>
<accession>A0A975C2V3</accession>
<evidence type="ECO:0000313" key="2">
    <source>
        <dbReference type="Proteomes" id="UP000663918"/>
    </source>
</evidence>
<name>A0A975C2V3_9CAUL</name>
<reference evidence="1" key="1">
    <citation type="submission" date="2020-09" db="EMBL/GenBank/DDBJ databases">
        <title>Brevundimonas sp. LVF2 isolated from a puddle in Goettingen, Germany.</title>
        <authorList>
            <person name="Friedrich I."/>
            <person name="Klassen A."/>
            <person name="Hannes N."/>
            <person name="Schneider D."/>
            <person name="Hertel R."/>
            <person name="Daniel R."/>
        </authorList>
    </citation>
    <scope>NUCLEOTIDE SEQUENCE</scope>
    <source>
        <strain evidence="1">LVF2</strain>
    </source>
</reference>
<organism evidence="1 2">
    <name type="scientific">Brevundimonas goettingensis</name>
    <dbReference type="NCBI Taxonomy" id="2774190"/>
    <lineage>
        <taxon>Bacteria</taxon>
        <taxon>Pseudomonadati</taxon>
        <taxon>Pseudomonadota</taxon>
        <taxon>Alphaproteobacteria</taxon>
        <taxon>Caulobacterales</taxon>
        <taxon>Caulobacteraceae</taxon>
        <taxon>Brevundimonas</taxon>
    </lineage>
</organism>
<dbReference type="EMBL" id="CP062222">
    <property type="protein sequence ID" value="QTC92848.1"/>
    <property type="molecule type" value="Genomic_DNA"/>
</dbReference>
<protein>
    <submittedName>
        <fullName evidence="1">Uncharacterized protein</fullName>
    </submittedName>
</protein>
<dbReference type="RefSeq" id="WP_207932128.1">
    <property type="nucleotide sequence ID" value="NZ_CP062222.1"/>
</dbReference>
<sequence>MRTRETTVEDLEDFWTALQAPLGRALRDAWSILTERVEAQNRRVSDMPDQEMVELLCVAFREAAPIHYQHVDRDRLEAGLDELVATLRMEMAANTPSNETMN</sequence>
<evidence type="ECO:0000313" key="1">
    <source>
        <dbReference type="EMBL" id="QTC92848.1"/>
    </source>
</evidence>
<keyword evidence="2" id="KW-1185">Reference proteome</keyword>
<gene>
    <name evidence="1" type="ORF">IFJ75_08400</name>
</gene>
<dbReference type="AlphaFoldDB" id="A0A975C2V3"/>